<dbReference type="CDD" id="cd03257">
    <property type="entry name" value="ABC_NikE_OppD_transporters"/>
    <property type="match status" value="1"/>
</dbReference>
<dbReference type="Gene3D" id="3.40.50.300">
    <property type="entry name" value="P-loop containing nucleotide triphosphate hydrolases"/>
    <property type="match status" value="1"/>
</dbReference>
<organism evidence="5">
    <name type="scientific">Ignisphaera aggregans</name>
    <dbReference type="NCBI Taxonomy" id="334771"/>
    <lineage>
        <taxon>Archaea</taxon>
        <taxon>Thermoproteota</taxon>
        <taxon>Thermoprotei</taxon>
        <taxon>Desulfurococcales</taxon>
        <taxon>Desulfurococcaceae</taxon>
        <taxon>Ignisphaera</taxon>
    </lineage>
</organism>
<dbReference type="PANTHER" id="PTHR43067">
    <property type="entry name" value="OLIGOPEPTIDE/DIPEPTIDE ABC TRANSPORTER, ATPASE SUBUNIT"/>
    <property type="match status" value="1"/>
</dbReference>
<keyword evidence="2" id="KW-0547">Nucleotide-binding</keyword>
<evidence type="ECO:0000256" key="1">
    <source>
        <dbReference type="ARBA" id="ARBA00022448"/>
    </source>
</evidence>
<dbReference type="GO" id="GO:0015833">
    <property type="term" value="P:peptide transport"/>
    <property type="evidence" value="ECO:0007669"/>
    <property type="project" value="InterPro"/>
</dbReference>
<dbReference type="InterPro" id="IPR003593">
    <property type="entry name" value="AAA+_ATPase"/>
</dbReference>
<dbReference type="GO" id="GO:0016887">
    <property type="term" value="F:ATP hydrolysis activity"/>
    <property type="evidence" value="ECO:0007669"/>
    <property type="project" value="InterPro"/>
</dbReference>
<dbReference type="InterPro" id="IPR003439">
    <property type="entry name" value="ABC_transporter-like_ATP-bd"/>
</dbReference>
<dbReference type="PROSITE" id="PS00211">
    <property type="entry name" value="ABC_TRANSPORTER_1"/>
    <property type="match status" value="1"/>
</dbReference>
<dbReference type="SUPFAM" id="SSF52540">
    <property type="entry name" value="P-loop containing nucleoside triphosphate hydrolases"/>
    <property type="match status" value="1"/>
</dbReference>
<evidence type="ECO:0000256" key="2">
    <source>
        <dbReference type="ARBA" id="ARBA00022741"/>
    </source>
</evidence>
<dbReference type="InterPro" id="IPR017871">
    <property type="entry name" value="ABC_transporter-like_CS"/>
</dbReference>
<dbReference type="PROSITE" id="PS50893">
    <property type="entry name" value="ABC_TRANSPORTER_2"/>
    <property type="match status" value="1"/>
</dbReference>
<sequence length="315" mass="34396">MDLSNEGIVKAKMLSIGYETDEDILWAVKDVSLEVPKNSIFCIVGESGSGKTTLGNAISGLLPPYTVTRGHLIVDNILVVDNNKSNFKVIRGAVVRIPQNPSSALNPYLRIGAIFEDVVKSRTRNLTKAELRETISKYLSTVQLDEEVLNLYPYQLSGGMAQRVAIAMALAARPKVIVADEPTSNLDAYLRSLVGNMLRGLVKFGITVIIITHDIVFASHVCNYITVMYGGRVVEVGGVEEVFANPLHPYTVGLIEAALLKKTTVNSTKINATEYYGAGCVYKHKCPHRSEPCRVMPPLKHVSKTHGVACWRVGA</sequence>
<protein>
    <submittedName>
        <fullName evidence="5">ABC transporter ATP-binding protein</fullName>
    </submittedName>
</protein>
<evidence type="ECO:0000256" key="3">
    <source>
        <dbReference type="ARBA" id="ARBA00022840"/>
    </source>
</evidence>
<dbReference type="Pfam" id="PF00005">
    <property type="entry name" value="ABC_tran"/>
    <property type="match status" value="1"/>
</dbReference>
<name>A0A7C4BBT3_9CREN</name>
<proteinExistence type="predicted"/>
<dbReference type="GO" id="GO:0005524">
    <property type="term" value="F:ATP binding"/>
    <property type="evidence" value="ECO:0007669"/>
    <property type="project" value="UniProtKB-KW"/>
</dbReference>
<dbReference type="SMART" id="SM00382">
    <property type="entry name" value="AAA"/>
    <property type="match status" value="1"/>
</dbReference>
<reference evidence="5" key="1">
    <citation type="journal article" date="2020" name="mSystems">
        <title>Genome- and Community-Level Interaction Insights into Carbon Utilization and Element Cycling Functions of Hydrothermarchaeota in Hydrothermal Sediment.</title>
        <authorList>
            <person name="Zhou Z."/>
            <person name="Liu Y."/>
            <person name="Xu W."/>
            <person name="Pan J."/>
            <person name="Luo Z.H."/>
            <person name="Li M."/>
        </authorList>
    </citation>
    <scope>NUCLEOTIDE SEQUENCE [LARGE SCALE GENOMIC DNA]</scope>
    <source>
        <strain evidence="5">SpSt-732</strain>
    </source>
</reference>
<dbReference type="PANTHER" id="PTHR43067:SF3">
    <property type="entry name" value="MALTOSE ABC TRANSPORTER, ATP-BINDING PROTEIN"/>
    <property type="match status" value="1"/>
</dbReference>
<gene>
    <name evidence="5" type="ORF">ENV14_03975</name>
</gene>
<dbReference type="AlphaFoldDB" id="A0A7C4BBT3"/>
<feature type="domain" description="ABC transporter" evidence="4">
    <location>
        <begin position="3"/>
        <end position="255"/>
    </location>
</feature>
<dbReference type="InterPro" id="IPR013563">
    <property type="entry name" value="Oligopep_ABC_C"/>
</dbReference>
<accession>A0A7C4BBT3</accession>
<keyword evidence="1" id="KW-0813">Transport</keyword>
<keyword evidence="3 5" id="KW-0067">ATP-binding</keyword>
<evidence type="ECO:0000313" key="5">
    <source>
        <dbReference type="EMBL" id="HGI87533.1"/>
    </source>
</evidence>
<dbReference type="EMBL" id="DTFF01000038">
    <property type="protein sequence ID" value="HGI87533.1"/>
    <property type="molecule type" value="Genomic_DNA"/>
</dbReference>
<dbReference type="NCBIfam" id="TIGR01727">
    <property type="entry name" value="oligo_HPY"/>
    <property type="match status" value="1"/>
</dbReference>
<evidence type="ECO:0000259" key="4">
    <source>
        <dbReference type="PROSITE" id="PS50893"/>
    </source>
</evidence>
<comment type="caution">
    <text evidence="5">The sequence shown here is derived from an EMBL/GenBank/DDBJ whole genome shotgun (WGS) entry which is preliminary data.</text>
</comment>
<dbReference type="Pfam" id="PF08352">
    <property type="entry name" value="oligo_HPY"/>
    <property type="match status" value="1"/>
</dbReference>
<dbReference type="InterPro" id="IPR027417">
    <property type="entry name" value="P-loop_NTPase"/>
</dbReference>